<gene>
    <name evidence="5" type="primary">LOC116227894</name>
</gene>
<feature type="region of interest" description="Disordered" evidence="2">
    <location>
        <begin position="39"/>
        <end position="114"/>
    </location>
</feature>
<evidence type="ECO:0000313" key="5">
    <source>
        <dbReference type="Ensembl" id="ENSPCLP00000005458.1"/>
    </source>
</evidence>
<feature type="signal peptide" evidence="3">
    <location>
        <begin position="1"/>
        <end position="34"/>
    </location>
</feature>
<dbReference type="SMART" id="SM00409">
    <property type="entry name" value="IG"/>
    <property type="match status" value="2"/>
</dbReference>
<evidence type="ECO:0000313" key="6">
    <source>
        <dbReference type="Proteomes" id="UP000472261"/>
    </source>
</evidence>
<organism evidence="5 6">
    <name type="scientific">Phasianus colchicus</name>
    <name type="common">Common pheasant</name>
    <dbReference type="NCBI Taxonomy" id="9054"/>
    <lineage>
        <taxon>Eukaryota</taxon>
        <taxon>Metazoa</taxon>
        <taxon>Chordata</taxon>
        <taxon>Craniata</taxon>
        <taxon>Vertebrata</taxon>
        <taxon>Euteleostomi</taxon>
        <taxon>Archelosauria</taxon>
        <taxon>Archosauria</taxon>
        <taxon>Dinosauria</taxon>
        <taxon>Saurischia</taxon>
        <taxon>Theropoda</taxon>
        <taxon>Coelurosauria</taxon>
        <taxon>Aves</taxon>
        <taxon>Neognathae</taxon>
        <taxon>Galloanserae</taxon>
        <taxon>Galliformes</taxon>
        <taxon>Phasianidae</taxon>
        <taxon>Phasianinae</taxon>
        <taxon>Phasianus</taxon>
    </lineage>
</organism>
<dbReference type="SMART" id="SM00407">
    <property type="entry name" value="IGc1"/>
    <property type="match status" value="1"/>
</dbReference>
<dbReference type="InterPro" id="IPR050380">
    <property type="entry name" value="Immune_Resp_Modulators"/>
</dbReference>
<dbReference type="InterPro" id="IPR013106">
    <property type="entry name" value="Ig_V-set"/>
</dbReference>
<name>A0A669PGD9_PHACC</name>
<sequence>MDVQVGVGFFYCSIKLKFRCYCSILLLLLPTTQGNKPGGLPFPANASPSAEQWLRRPGRHPNGAAGPAGRGAVQSEPSGPVRDRPIPAGPGSPSRCATGESESERERKRKDGQGAMGCGAWLAAGCLLSAVITRTPNSFASAEPGLRRSLQLPCIFEMRKTVPVSNETETVLLNVRLLLPVAGAEGAQRPWTESLPADSLPSFIVQEPSVNILQHTDEDINMLDCRISPYFTANTQILWPGREVRAHGLDTWFTCTIKHTAGKYTATAFLVQSHEDREHQTPGQLHQGIAEQTRVSAVLAVRTRLPRVRTALGKDALLDCAFVADPRVAVAVQWALRQKGQRERRIATSGGGRAEMFPQEPRGNASLLLRRVELGDEGTYICAVQAAALVLEQAVLLQITEKPTVTINVNSLSLVEGEQQKLVCDIRNYYPADIHAQWLREPRDAGQLPDTVPNVLTSSHRRNSNGTYSFSRFFLLTATLHDDGHTYTCRVEHPSLQAPIRRSVTVAVKEATSTTWLLLLLLGLTGCLVASLHHLHKAQTLLGTVPQLLSKEQPRPQELQVLSALLGVSVQESRRLGQAEGDGSC</sequence>
<dbReference type="InterPro" id="IPR003598">
    <property type="entry name" value="Ig_sub2"/>
</dbReference>
<dbReference type="InterPro" id="IPR036179">
    <property type="entry name" value="Ig-like_dom_sf"/>
</dbReference>
<evidence type="ECO:0000256" key="1">
    <source>
        <dbReference type="ARBA" id="ARBA00023319"/>
    </source>
</evidence>
<keyword evidence="1" id="KW-0393">Immunoglobulin domain</keyword>
<dbReference type="InterPro" id="IPR013783">
    <property type="entry name" value="Ig-like_fold"/>
</dbReference>
<feature type="compositionally biased region" description="Low complexity" evidence="2">
    <location>
        <begin position="60"/>
        <end position="72"/>
    </location>
</feature>
<evidence type="ECO:0000259" key="4">
    <source>
        <dbReference type="PROSITE" id="PS50835"/>
    </source>
</evidence>
<dbReference type="SUPFAM" id="SSF48726">
    <property type="entry name" value="Immunoglobulin"/>
    <property type="match status" value="2"/>
</dbReference>
<dbReference type="PANTHER" id="PTHR23411">
    <property type="entry name" value="TAPASIN"/>
    <property type="match status" value="1"/>
</dbReference>
<dbReference type="Gene3D" id="2.60.40.10">
    <property type="entry name" value="Immunoglobulins"/>
    <property type="match status" value="2"/>
</dbReference>
<protein>
    <recommendedName>
        <fullName evidence="4">Ig-like domain-containing protein</fullName>
    </recommendedName>
</protein>
<keyword evidence="3" id="KW-0732">Signal</keyword>
<reference evidence="5" key="1">
    <citation type="submission" date="2025-08" db="UniProtKB">
        <authorList>
            <consortium name="Ensembl"/>
        </authorList>
    </citation>
    <scope>IDENTIFICATION</scope>
</reference>
<feature type="chain" id="PRO_5025552188" description="Ig-like domain-containing protein" evidence="3">
    <location>
        <begin position="35"/>
        <end position="585"/>
    </location>
</feature>
<dbReference type="PROSITE" id="PS00290">
    <property type="entry name" value="IG_MHC"/>
    <property type="match status" value="1"/>
</dbReference>
<evidence type="ECO:0000256" key="3">
    <source>
        <dbReference type="SAM" id="SignalP"/>
    </source>
</evidence>
<proteinExistence type="predicted"/>
<dbReference type="Pfam" id="PF07686">
    <property type="entry name" value="V-set"/>
    <property type="match status" value="1"/>
</dbReference>
<evidence type="ECO:0000256" key="2">
    <source>
        <dbReference type="SAM" id="MobiDB-lite"/>
    </source>
</evidence>
<dbReference type="InterPro" id="IPR003597">
    <property type="entry name" value="Ig_C1-set"/>
</dbReference>
<dbReference type="SMART" id="SM00408">
    <property type="entry name" value="IGc2"/>
    <property type="match status" value="2"/>
</dbReference>
<keyword evidence="6" id="KW-1185">Reference proteome</keyword>
<feature type="compositionally biased region" description="Basic and acidic residues" evidence="2">
    <location>
        <begin position="102"/>
        <end position="112"/>
    </location>
</feature>
<dbReference type="Proteomes" id="UP000472261">
    <property type="component" value="Unplaced"/>
</dbReference>
<feature type="domain" description="Ig-like" evidence="4">
    <location>
        <begin position="403"/>
        <end position="505"/>
    </location>
</feature>
<dbReference type="InterPro" id="IPR007110">
    <property type="entry name" value="Ig-like_dom"/>
</dbReference>
<dbReference type="InterPro" id="IPR003599">
    <property type="entry name" value="Ig_sub"/>
</dbReference>
<dbReference type="PROSITE" id="PS50835">
    <property type="entry name" value="IG_LIKE"/>
    <property type="match status" value="2"/>
</dbReference>
<accession>A0A669PGD9</accession>
<reference evidence="5" key="2">
    <citation type="submission" date="2025-09" db="UniProtKB">
        <authorList>
            <consortium name="Ensembl"/>
        </authorList>
    </citation>
    <scope>IDENTIFICATION</scope>
</reference>
<dbReference type="Ensembl" id="ENSPCLT00000007582.1">
    <property type="protein sequence ID" value="ENSPCLP00000005458.1"/>
    <property type="gene ID" value="ENSPCLG00000004645.1"/>
</dbReference>
<dbReference type="InterPro" id="IPR003006">
    <property type="entry name" value="Ig/MHC_CS"/>
</dbReference>
<feature type="domain" description="Ig-like" evidence="4">
    <location>
        <begin position="293"/>
        <end position="392"/>
    </location>
</feature>
<dbReference type="AlphaFoldDB" id="A0A669PGD9"/>
<dbReference type="Pfam" id="PF07654">
    <property type="entry name" value="C1-set"/>
    <property type="match status" value="1"/>
</dbReference>